<dbReference type="Pfam" id="PF01118">
    <property type="entry name" value="Semialdhyde_dh"/>
    <property type="match status" value="1"/>
</dbReference>
<dbReference type="SUPFAM" id="SSF51735">
    <property type="entry name" value="NAD(P)-binding Rossmann-fold domains"/>
    <property type="match status" value="1"/>
</dbReference>
<dbReference type="SMART" id="SM00859">
    <property type="entry name" value="Semialdhyde_dh"/>
    <property type="match status" value="1"/>
</dbReference>
<keyword evidence="3 5" id="KW-0560">Oxidoreductase</keyword>
<feature type="domain" description="Semialdehyde dehydrogenase NAD-binding" evidence="6">
    <location>
        <begin position="8"/>
        <end position="121"/>
    </location>
</feature>
<dbReference type="InterPro" id="IPR000534">
    <property type="entry name" value="Semialdehyde_DH_NAD-bd"/>
</dbReference>
<comment type="catalytic activity">
    <reaction evidence="5">
        <text>acetaldehyde + NAD(+) + CoA = acetyl-CoA + NADH + H(+)</text>
        <dbReference type="Rhea" id="RHEA:23288"/>
        <dbReference type="ChEBI" id="CHEBI:15343"/>
        <dbReference type="ChEBI" id="CHEBI:15378"/>
        <dbReference type="ChEBI" id="CHEBI:57287"/>
        <dbReference type="ChEBI" id="CHEBI:57288"/>
        <dbReference type="ChEBI" id="CHEBI:57540"/>
        <dbReference type="ChEBI" id="CHEBI:57945"/>
        <dbReference type="EC" id="1.2.1.10"/>
    </reaction>
</comment>
<dbReference type="NCBIfam" id="TIGR03215">
    <property type="entry name" value="ac_ald_DH_ac"/>
    <property type="match status" value="1"/>
</dbReference>
<dbReference type="GO" id="GO:0008774">
    <property type="term" value="F:acetaldehyde dehydrogenase (acetylating) activity"/>
    <property type="evidence" value="ECO:0007669"/>
    <property type="project" value="UniProtKB-UniRule"/>
</dbReference>
<dbReference type="GO" id="GO:0051287">
    <property type="term" value="F:NAD binding"/>
    <property type="evidence" value="ECO:0007669"/>
    <property type="project" value="UniProtKB-UniRule"/>
</dbReference>
<dbReference type="Gene3D" id="3.30.360.10">
    <property type="entry name" value="Dihydrodipicolinate Reductase, domain 2"/>
    <property type="match status" value="1"/>
</dbReference>
<dbReference type="Proteomes" id="UP000566711">
    <property type="component" value="Unassembled WGS sequence"/>
</dbReference>
<feature type="active site" description="Acyl-thioester intermediate" evidence="5">
    <location>
        <position position="131"/>
    </location>
</feature>
<organism evidence="7 8">
    <name type="scientific">Rugamonas fusca</name>
    <dbReference type="NCBI Taxonomy" id="2758568"/>
    <lineage>
        <taxon>Bacteria</taxon>
        <taxon>Pseudomonadati</taxon>
        <taxon>Pseudomonadota</taxon>
        <taxon>Betaproteobacteria</taxon>
        <taxon>Burkholderiales</taxon>
        <taxon>Oxalobacteraceae</taxon>
        <taxon>Telluria group</taxon>
        <taxon>Rugamonas</taxon>
    </lineage>
</organism>
<accession>A0A7W2EKA2</accession>
<evidence type="ECO:0000313" key="7">
    <source>
        <dbReference type="EMBL" id="MBA5607424.1"/>
    </source>
</evidence>
<keyword evidence="4 5" id="KW-0520">NAD</keyword>
<evidence type="ECO:0000256" key="2">
    <source>
        <dbReference type="ARBA" id="ARBA00022797"/>
    </source>
</evidence>
<evidence type="ECO:0000256" key="1">
    <source>
        <dbReference type="ARBA" id="ARBA00009244"/>
    </source>
</evidence>
<dbReference type="Gene3D" id="3.40.50.720">
    <property type="entry name" value="NAD(P)-binding Rossmann-like Domain"/>
    <property type="match status" value="1"/>
</dbReference>
<feature type="binding site" evidence="5">
    <location>
        <position position="273"/>
    </location>
    <ligand>
        <name>NAD(+)</name>
        <dbReference type="ChEBI" id="CHEBI:57540"/>
    </ligand>
</feature>
<dbReference type="InterPro" id="IPR036291">
    <property type="entry name" value="NAD(P)-bd_dom_sf"/>
</dbReference>
<dbReference type="RefSeq" id="WP_182219639.1">
    <property type="nucleotide sequence ID" value="NZ_JACEZS010000017.1"/>
</dbReference>
<evidence type="ECO:0000256" key="5">
    <source>
        <dbReference type="HAMAP-Rule" id="MF_01657"/>
    </source>
</evidence>
<keyword evidence="8" id="KW-1185">Reference proteome</keyword>
<evidence type="ECO:0000256" key="4">
    <source>
        <dbReference type="ARBA" id="ARBA00023027"/>
    </source>
</evidence>
<dbReference type="PIRSF" id="PIRSF015689">
    <property type="entry name" value="Actaldh_dh_actl"/>
    <property type="match status" value="1"/>
</dbReference>
<feature type="binding site" evidence="5">
    <location>
        <begin position="163"/>
        <end position="171"/>
    </location>
    <ligand>
        <name>NAD(+)</name>
        <dbReference type="ChEBI" id="CHEBI:57540"/>
    </ligand>
</feature>
<gene>
    <name evidence="7" type="ORF">H3H36_18870</name>
</gene>
<evidence type="ECO:0000313" key="8">
    <source>
        <dbReference type="Proteomes" id="UP000566711"/>
    </source>
</evidence>
<dbReference type="InterPro" id="IPR003361">
    <property type="entry name" value="Acetaldehyde_dehydrogenase"/>
</dbReference>
<dbReference type="Pfam" id="PF09290">
    <property type="entry name" value="AcetDehyd-dimer"/>
    <property type="match status" value="1"/>
</dbReference>
<protein>
    <recommendedName>
        <fullName evidence="5">Acetaldehyde dehydrogenase</fullName>
        <ecNumber evidence="5">1.2.1.10</ecNumber>
    </recommendedName>
    <alternativeName>
        <fullName evidence="5">Acetaldehyde dehydrogenase [acetylating]</fullName>
    </alternativeName>
</protein>
<evidence type="ECO:0000256" key="3">
    <source>
        <dbReference type="ARBA" id="ARBA00023002"/>
    </source>
</evidence>
<reference evidence="7 8" key="1">
    <citation type="submission" date="2020-07" db="EMBL/GenBank/DDBJ databases">
        <title>Novel species isolated from subtropical streams in China.</title>
        <authorList>
            <person name="Lu H."/>
        </authorList>
    </citation>
    <scope>NUCLEOTIDE SEQUENCE [LARGE SCALE GENOMIC DNA]</scope>
    <source>
        <strain evidence="7 8">FT3S</strain>
    </source>
</reference>
<dbReference type="SUPFAM" id="SSF55347">
    <property type="entry name" value="Glyceraldehyde-3-phosphate dehydrogenase-like, C-terminal domain"/>
    <property type="match status" value="1"/>
</dbReference>
<evidence type="ECO:0000259" key="6">
    <source>
        <dbReference type="SMART" id="SM00859"/>
    </source>
</evidence>
<dbReference type="EC" id="1.2.1.10" evidence="5"/>
<proteinExistence type="inferred from homology"/>
<dbReference type="CDD" id="cd23933">
    <property type="entry name" value="ALDH_C"/>
    <property type="match status" value="1"/>
</dbReference>
<comment type="similarity">
    <text evidence="1 5">Belongs to the acetaldehyde dehydrogenase family.</text>
</comment>
<comment type="caution">
    <text evidence="7">The sequence shown here is derived from an EMBL/GenBank/DDBJ whole genome shotgun (WGS) entry which is preliminary data.</text>
</comment>
<dbReference type="NCBIfam" id="NF006157">
    <property type="entry name" value="PRK08300.1"/>
    <property type="match status" value="1"/>
</dbReference>
<feature type="binding site" evidence="5">
    <location>
        <begin position="14"/>
        <end position="17"/>
    </location>
    <ligand>
        <name>NAD(+)</name>
        <dbReference type="ChEBI" id="CHEBI:57540"/>
    </ligand>
</feature>
<name>A0A7W2EKA2_9BURK</name>
<sequence length="306" mass="32347">MTSSDKLKIAIIGSGNIGTDLMIKVMRSKHLVCTLFAGRNFNSAGMKRASGLGVPISDRGIEAIIADPSICDVVFDATSAQAHIAHWAALEKLGKTVIDMTPAKLGEFCIPAINAQACLDTGTRNINMITCGGQSSIPIANAIGQVHADIEYVEVASSIASRSAGPATRANLDEYIETTEDALQRFSGARRAKAILILNPANPPIDMQTTIYAKIANPDLPAIQASVDAMVAKLKTYVPGYQLIVPPTIEGGKVVTTIKVMGAGDYLPQYAGNLDIINCAAIAMAEMIAEARHSGHAKHTKERKHG</sequence>
<dbReference type="InterPro" id="IPR015426">
    <property type="entry name" value="Acetylaldehyde_DH_C"/>
</dbReference>
<dbReference type="AlphaFoldDB" id="A0A7W2EKA2"/>
<dbReference type="HAMAP" id="MF_01657">
    <property type="entry name" value="Ac_ald_DH_ac"/>
    <property type="match status" value="1"/>
</dbReference>
<dbReference type="EMBL" id="JACEZS010000017">
    <property type="protein sequence ID" value="MBA5607424.1"/>
    <property type="molecule type" value="Genomic_DNA"/>
</dbReference>
<keyword evidence="2 5" id="KW-0058">Aromatic hydrocarbons catabolism</keyword>